<keyword evidence="4 9" id="KW-0472">Membrane</keyword>
<dbReference type="SUPFAM" id="SSF58104">
    <property type="entry name" value="Methyl-accepting chemotaxis protein (MCP) signaling domain"/>
    <property type="match status" value="1"/>
</dbReference>
<dbReference type="GO" id="GO:0004888">
    <property type="term" value="F:transmembrane signaling receptor activity"/>
    <property type="evidence" value="ECO:0007669"/>
    <property type="project" value="InterPro"/>
</dbReference>
<dbReference type="OrthoDB" id="9806477at2"/>
<dbReference type="InterPro" id="IPR003660">
    <property type="entry name" value="HAMP_dom"/>
</dbReference>
<reference evidence="13" key="1">
    <citation type="submission" date="2017-01" db="EMBL/GenBank/DDBJ databases">
        <authorList>
            <person name="Varghese N."/>
            <person name="Submissions S."/>
        </authorList>
    </citation>
    <scope>NUCLEOTIDE SEQUENCE [LARGE SCALE GENOMIC DNA]</scope>
    <source>
        <strain evidence="13">ATCC 51758</strain>
    </source>
</reference>
<gene>
    <name evidence="12" type="ORF">SAMN05421829_101457</name>
</gene>
<dbReference type="PANTHER" id="PTHR32089">
    <property type="entry name" value="METHYL-ACCEPTING CHEMOTAXIS PROTEIN MCPB"/>
    <property type="match status" value="1"/>
</dbReference>
<dbReference type="AlphaFoldDB" id="A0A1N6NTZ2"/>
<dbReference type="GO" id="GO:0006935">
    <property type="term" value="P:chemotaxis"/>
    <property type="evidence" value="ECO:0007669"/>
    <property type="project" value="InterPro"/>
</dbReference>
<evidence type="ECO:0000256" key="9">
    <source>
        <dbReference type="SAM" id="Phobius"/>
    </source>
</evidence>
<feature type="domain" description="HAMP" evidence="11">
    <location>
        <begin position="205"/>
        <end position="257"/>
    </location>
</feature>
<evidence type="ECO:0000256" key="3">
    <source>
        <dbReference type="ARBA" id="ARBA00022989"/>
    </source>
</evidence>
<evidence type="ECO:0000256" key="6">
    <source>
        <dbReference type="ARBA" id="ARBA00029447"/>
    </source>
</evidence>
<evidence type="ECO:0000313" key="12">
    <source>
        <dbReference type="EMBL" id="SIP95579.1"/>
    </source>
</evidence>
<dbReference type="PROSITE" id="PS50111">
    <property type="entry name" value="CHEMOTAXIS_TRANSDUC_2"/>
    <property type="match status" value="1"/>
</dbReference>
<accession>A0A1N6NTZ2</accession>
<feature type="domain" description="Methyl-accepting transducer" evidence="10">
    <location>
        <begin position="262"/>
        <end position="498"/>
    </location>
</feature>
<dbReference type="Gene3D" id="1.10.287.950">
    <property type="entry name" value="Methyl-accepting chemotaxis protein"/>
    <property type="match status" value="1"/>
</dbReference>
<dbReference type="Pfam" id="PF00672">
    <property type="entry name" value="HAMP"/>
    <property type="match status" value="1"/>
</dbReference>
<keyword evidence="5 7" id="KW-0807">Transducer</keyword>
<keyword evidence="3 9" id="KW-1133">Transmembrane helix</keyword>
<evidence type="ECO:0000313" key="13">
    <source>
        <dbReference type="Proteomes" id="UP000186819"/>
    </source>
</evidence>
<sequence>MSVKHRLLVMVAIALIMLATVMGIALYRMSHLASFQDDGFARTQTQARAAEASWLGAQFYQIFADTIINRDIDAAKKDFAALHAEANSDLQRLAEAADSSEEKAAVAQARKDVEAIVALFEKRLLPALNADNEVDPAIHAIDDEADATVSRIREQLAKVAESMGREALDADRHFDEERSRTLIEIAIIAVVAAIGLAVYAGFVLRSILKPLQIVQEAAERIAGGDLTHAFEVDGHDELGKVLAACRTMQGNLREIAANLQEHAEGLASMSEQLAATTTQLSGSTEQQSQAASSMAASVEEMSVSIAQVSDHAKDVRAAATESGRKSSEGYEIVTRMVESGRVTATAVTHTAGQIRMLGGFSDQISSIVAVIRDIADQTNLLALNAAIEAARAGEQGRGFAVVADEVRKLAERTGKSTQEITEMISQVQNVTRDAVASMEKVVAHMDDVDSLSREAGDAISALTDQARQVVAAVEDITSALHEQSTASNEIARRVEQTAQMSEENSAAVKETATAAHQLEGVAARLQTTAGRFRLA</sequence>
<feature type="coiled-coil region" evidence="8">
    <location>
        <begin position="83"/>
        <end position="110"/>
    </location>
</feature>
<dbReference type="GO" id="GO:0016020">
    <property type="term" value="C:membrane"/>
    <property type="evidence" value="ECO:0007669"/>
    <property type="project" value="UniProtKB-SubCell"/>
</dbReference>
<evidence type="ECO:0000256" key="7">
    <source>
        <dbReference type="PROSITE-ProRule" id="PRU00284"/>
    </source>
</evidence>
<dbReference type="SMART" id="SM00283">
    <property type="entry name" value="MA"/>
    <property type="match status" value="1"/>
</dbReference>
<dbReference type="PROSITE" id="PS50885">
    <property type="entry name" value="HAMP"/>
    <property type="match status" value="1"/>
</dbReference>
<evidence type="ECO:0000256" key="5">
    <source>
        <dbReference type="ARBA" id="ARBA00023224"/>
    </source>
</evidence>
<dbReference type="InterPro" id="IPR004090">
    <property type="entry name" value="Chemotax_Me-accpt_rcpt"/>
</dbReference>
<dbReference type="EMBL" id="FTMD01000001">
    <property type="protein sequence ID" value="SIP95579.1"/>
    <property type="molecule type" value="Genomic_DNA"/>
</dbReference>
<keyword evidence="13" id="KW-1185">Reference proteome</keyword>
<dbReference type="GO" id="GO:0007165">
    <property type="term" value="P:signal transduction"/>
    <property type="evidence" value="ECO:0007669"/>
    <property type="project" value="UniProtKB-KW"/>
</dbReference>
<feature type="transmembrane region" description="Helical" evidence="9">
    <location>
        <begin position="6"/>
        <end position="27"/>
    </location>
</feature>
<dbReference type="Pfam" id="PF00015">
    <property type="entry name" value="MCPsignal"/>
    <property type="match status" value="1"/>
</dbReference>
<proteinExistence type="inferred from homology"/>
<keyword evidence="8" id="KW-0175">Coiled coil</keyword>
<dbReference type="SMART" id="SM00304">
    <property type="entry name" value="HAMP"/>
    <property type="match status" value="1"/>
</dbReference>
<dbReference type="Proteomes" id="UP000186819">
    <property type="component" value="Unassembled WGS sequence"/>
</dbReference>
<dbReference type="CDD" id="cd11386">
    <property type="entry name" value="MCP_signal"/>
    <property type="match status" value="1"/>
</dbReference>
<dbReference type="STRING" id="34027.SAMN05421829_101457"/>
<dbReference type="InterPro" id="IPR004089">
    <property type="entry name" value="MCPsignal_dom"/>
</dbReference>
<evidence type="ECO:0000256" key="8">
    <source>
        <dbReference type="SAM" id="Coils"/>
    </source>
</evidence>
<protein>
    <submittedName>
        <fullName evidence="12">Methyl-accepting chemotaxis protein</fullName>
    </submittedName>
</protein>
<evidence type="ECO:0000259" key="11">
    <source>
        <dbReference type="PROSITE" id="PS50885"/>
    </source>
</evidence>
<evidence type="ECO:0000256" key="1">
    <source>
        <dbReference type="ARBA" id="ARBA00004141"/>
    </source>
</evidence>
<dbReference type="PANTHER" id="PTHR32089:SF119">
    <property type="entry name" value="METHYL-ACCEPTING CHEMOTAXIS PROTEIN CTPL"/>
    <property type="match status" value="1"/>
</dbReference>
<comment type="similarity">
    <text evidence="6">Belongs to the methyl-accepting chemotaxis (MCP) protein family.</text>
</comment>
<keyword evidence="2 9" id="KW-0812">Transmembrane</keyword>
<evidence type="ECO:0000259" key="10">
    <source>
        <dbReference type="PROSITE" id="PS50111"/>
    </source>
</evidence>
<name>A0A1N6NTZ2_9RHOO</name>
<feature type="transmembrane region" description="Helical" evidence="9">
    <location>
        <begin position="182"/>
        <end position="204"/>
    </location>
</feature>
<dbReference type="PRINTS" id="PR00260">
    <property type="entry name" value="CHEMTRNSDUCR"/>
</dbReference>
<comment type="subcellular location">
    <subcellularLocation>
        <location evidence="1">Membrane</location>
        <topology evidence="1">Multi-pass membrane protein</topology>
    </subcellularLocation>
</comment>
<evidence type="ECO:0000256" key="2">
    <source>
        <dbReference type="ARBA" id="ARBA00022692"/>
    </source>
</evidence>
<dbReference type="RefSeq" id="WP_076600457.1">
    <property type="nucleotide sequence ID" value="NZ_FTMD01000001.1"/>
</dbReference>
<organism evidence="12 13">
    <name type="scientific">Aromatoleum tolulyticum</name>
    <dbReference type="NCBI Taxonomy" id="34027"/>
    <lineage>
        <taxon>Bacteria</taxon>
        <taxon>Pseudomonadati</taxon>
        <taxon>Pseudomonadota</taxon>
        <taxon>Betaproteobacteria</taxon>
        <taxon>Rhodocyclales</taxon>
        <taxon>Rhodocyclaceae</taxon>
        <taxon>Aromatoleum</taxon>
    </lineage>
</organism>
<dbReference type="CDD" id="cd06225">
    <property type="entry name" value="HAMP"/>
    <property type="match status" value="1"/>
</dbReference>
<dbReference type="FunFam" id="1.10.287.950:FF:000001">
    <property type="entry name" value="Methyl-accepting chemotaxis sensory transducer"/>
    <property type="match status" value="1"/>
</dbReference>
<evidence type="ECO:0000256" key="4">
    <source>
        <dbReference type="ARBA" id="ARBA00023136"/>
    </source>
</evidence>